<name>D7G956_ECTSI</name>
<reference evidence="2 3" key="1">
    <citation type="journal article" date="2010" name="Nature">
        <title>The Ectocarpus genome and the independent evolution of multicellularity in brown algae.</title>
        <authorList>
            <person name="Cock J.M."/>
            <person name="Sterck L."/>
            <person name="Rouze P."/>
            <person name="Scornet D."/>
            <person name="Allen A.E."/>
            <person name="Amoutzias G."/>
            <person name="Anthouard V."/>
            <person name="Artiguenave F."/>
            <person name="Aury J.M."/>
            <person name="Badger J.H."/>
            <person name="Beszteri B."/>
            <person name="Billiau K."/>
            <person name="Bonnet E."/>
            <person name="Bothwell J.H."/>
            <person name="Bowler C."/>
            <person name="Boyen C."/>
            <person name="Brownlee C."/>
            <person name="Carrano C.J."/>
            <person name="Charrier B."/>
            <person name="Cho G.Y."/>
            <person name="Coelho S.M."/>
            <person name="Collen J."/>
            <person name="Corre E."/>
            <person name="Da Silva C."/>
            <person name="Delage L."/>
            <person name="Delaroque N."/>
            <person name="Dittami S.M."/>
            <person name="Doulbeau S."/>
            <person name="Elias M."/>
            <person name="Farnham G."/>
            <person name="Gachon C.M."/>
            <person name="Gschloessl B."/>
            <person name="Heesch S."/>
            <person name="Jabbari K."/>
            <person name="Jubin C."/>
            <person name="Kawai H."/>
            <person name="Kimura K."/>
            <person name="Kloareg B."/>
            <person name="Kupper F.C."/>
            <person name="Lang D."/>
            <person name="Le Bail A."/>
            <person name="Leblanc C."/>
            <person name="Lerouge P."/>
            <person name="Lohr M."/>
            <person name="Lopez P.J."/>
            <person name="Martens C."/>
            <person name="Maumus F."/>
            <person name="Michel G."/>
            <person name="Miranda-Saavedra D."/>
            <person name="Morales J."/>
            <person name="Moreau H."/>
            <person name="Motomura T."/>
            <person name="Nagasato C."/>
            <person name="Napoli C.A."/>
            <person name="Nelson D.R."/>
            <person name="Nyvall-Collen P."/>
            <person name="Peters A.F."/>
            <person name="Pommier C."/>
            <person name="Potin P."/>
            <person name="Poulain J."/>
            <person name="Quesneville H."/>
            <person name="Read B."/>
            <person name="Rensing S.A."/>
            <person name="Ritter A."/>
            <person name="Rousvoal S."/>
            <person name="Samanta M."/>
            <person name="Samson G."/>
            <person name="Schroeder D.C."/>
            <person name="Segurens B."/>
            <person name="Strittmatter M."/>
            <person name="Tonon T."/>
            <person name="Tregear J.W."/>
            <person name="Valentin K."/>
            <person name="von Dassow P."/>
            <person name="Yamagishi T."/>
            <person name="Van de Peer Y."/>
            <person name="Wincker P."/>
        </authorList>
    </citation>
    <scope>NUCLEOTIDE SEQUENCE [LARGE SCALE GENOMIC DNA]</scope>
    <source>
        <strain evidence="3">Ec32 / CCAP1310/4</strain>
    </source>
</reference>
<evidence type="ECO:0000313" key="2">
    <source>
        <dbReference type="EMBL" id="CBJ28220.1"/>
    </source>
</evidence>
<feature type="transmembrane region" description="Helical" evidence="1">
    <location>
        <begin position="34"/>
        <end position="54"/>
    </location>
</feature>
<dbReference type="Proteomes" id="UP000002630">
    <property type="component" value="Linkage Group LG30"/>
</dbReference>
<dbReference type="AlphaFoldDB" id="D7G956"/>
<dbReference type="EMBL" id="FN649201">
    <property type="protein sequence ID" value="CBJ28220.1"/>
    <property type="molecule type" value="Genomic_DNA"/>
</dbReference>
<sequence length="79" mass="8852">MSVTVVGVAESNMLVDLPSGFKCMWYNLSHPVQFAVLLVMPALFLGVNRMFGMLDKAAYARLSRAVSAWMNEKRQVDQI</sequence>
<dbReference type="EMBL" id="FN649755">
    <property type="protein sequence ID" value="CBJ28220.1"/>
    <property type="molecule type" value="Genomic_DNA"/>
</dbReference>
<evidence type="ECO:0000313" key="3">
    <source>
        <dbReference type="Proteomes" id="UP000002630"/>
    </source>
</evidence>
<accession>D7G956</accession>
<gene>
    <name evidence="2" type="ORF">Esi_0096_0032</name>
</gene>
<keyword evidence="1" id="KW-0472">Membrane</keyword>
<organism evidence="2 3">
    <name type="scientific">Ectocarpus siliculosus</name>
    <name type="common">Brown alga</name>
    <name type="synonym">Conferva siliculosa</name>
    <dbReference type="NCBI Taxonomy" id="2880"/>
    <lineage>
        <taxon>Eukaryota</taxon>
        <taxon>Sar</taxon>
        <taxon>Stramenopiles</taxon>
        <taxon>Ochrophyta</taxon>
        <taxon>PX clade</taxon>
        <taxon>Phaeophyceae</taxon>
        <taxon>Ectocarpales</taxon>
        <taxon>Ectocarpaceae</taxon>
        <taxon>Ectocarpus</taxon>
    </lineage>
</organism>
<keyword evidence="1" id="KW-1133">Transmembrane helix</keyword>
<evidence type="ECO:0000256" key="1">
    <source>
        <dbReference type="SAM" id="Phobius"/>
    </source>
</evidence>
<keyword evidence="1" id="KW-0812">Transmembrane</keyword>
<keyword evidence="3" id="KW-1185">Reference proteome</keyword>
<protein>
    <submittedName>
        <fullName evidence="2">Uncharacterized protein</fullName>
    </submittedName>
</protein>
<dbReference type="InParanoid" id="D7G956"/>
<proteinExistence type="predicted"/>